<dbReference type="Proteomes" id="UP001379235">
    <property type="component" value="Unassembled WGS sequence"/>
</dbReference>
<sequence>MAAPFDDVNAVRKTYFIRESERDVATPANNTGYLPQLEADAKIHRAFLPMSRKFNVFEAMNGTTTPVPVTLSPDGSIIKSDANVTMRQSFLGFMKTNQASVDPSVLGTPVSGSGATTSFTANAGNNRVILIFAAVGDNSGIASLPSAFSWNGQSFTSVITASGNSNCKMQAWVLPIGDSASNQTFNITRTGGNGSISNIFHAVCLDKTNQTLPANASITGFNAAGNASATLVPTQVYGKTVIAAYSRLGTANVTTAGATDIISGGAEESAIVTHEGNVSVTMTGTADNAVIAVALAGVNATQADVEFDGIVGGFSGLTIGSKYYVSDTIGTIQTTPGTNNIPIGIAISATEILIKTAYPN</sequence>
<accession>A0ABU8SBY4</accession>
<evidence type="ECO:0000313" key="2">
    <source>
        <dbReference type="Proteomes" id="UP001379235"/>
    </source>
</evidence>
<protein>
    <submittedName>
        <fullName evidence="1">Uncharacterized protein</fullName>
    </submittedName>
</protein>
<dbReference type="EMBL" id="JBBHJY010000009">
    <property type="protein sequence ID" value="MEJ6011444.1"/>
    <property type="molecule type" value="Genomic_DNA"/>
</dbReference>
<reference evidence="1 2" key="1">
    <citation type="submission" date="2024-03" db="EMBL/GenBank/DDBJ databases">
        <authorList>
            <person name="Jo J.-H."/>
        </authorList>
    </citation>
    <scope>NUCLEOTIDE SEQUENCE [LARGE SCALE GENOMIC DNA]</scope>
    <source>
        <strain evidence="1 2">AS3R-12</strain>
    </source>
</reference>
<evidence type="ECO:0000313" key="1">
    <source>
        <dbReference type="EMBL" id="MEJ6011444.1"/>
    </source>
</evidence>
<dbReference type="RefSeq" id="WP_339968706.1">
    <property type="nucleotide sequence ID" value="NZ_JBBHJY010000009.1"/>
</dbReference>
<gene>
    <name evidence="1" type="ORF">WG900_16130</name>
</gene>
<organism evidence="1 2">
    <name type="scientific">Novosphingobium aquae</name>
    <dbReference type="NCBI Taxonomy" id="3133435"/>
    <lineage>
        <taxon>Bacteria</taxon>
        <taxon>Pseudomonadati</taxon>
        <taxon>Pseudomonadota</taxon>
        <taxon>Alphaproteobacteria</taxon>
        <taxon>Sphingomonadales</taxon>
        <taxon>Sphingomonadaceae</taxon>
        <taxon>Novosphingobium</taxon>
    </lineage>
</organism>
<proteinExistence type="predicted"/>
<comment type="caution">
    <text evidence="1">The sequence shown here is derived from an EMBL/GenBank/DDBJ whole genome shotgun (WGS) entry which is preliminary data.</text>
</comment>
<keyword evidence="2" id="KW-1185">Reference proteome</keyword>
<name>A0ABU8SBY4_9SPHN</name>